<evidence type="ECO:0000256" key="4">
    <source>
        <dbReference type="SAM" id="SignalP"/>
    </source>
</evidence>
<dbReference type="RefSeq" id="WP_079699026.1">
    <property type="nucleotide sequence ID" value="NZ_JADNAH010000096.1"/>
</dbReference>
<dbReference type="SUPFAM" id="SSF53850">
    <property type="entry name" value="Periplasmic binding protein-like II"/>
    <property type="match status" value="1"/>
</dbReference>
<dbReference type="Pfam" id="PF01547">
    <property type="entry name" value="SBP_bac_1"/>
    <property type="match status" value="1"/>
</dbReference>
<dbReference type="EMBL" id="SLUK01000003">
    <property type="protein sequence ID" value="TCL44178.1"/>
    <property type="molecule type" value="Genomic_DNA"/>
</dbReference>
<sequence length="448" mass="49442">MKKAGSIVLATLLSLSVFAGCSSSTQSDSGSGAPASGSEAGSTPAASTAEGDQVTFKFMHQWAEEDRLPYWDNLVNSYMEKNPNVKIETEVVPNEPYKEKIRVMLGGNDVPDLFFTWDGEWVSRFAKNGAILELDSLMSDEFKGSFNQGILTTGQVDGKQYSLPIRTCVNFVLYNTKIFEENSITIPKTWNEFMDVCETLKSAGVTPIALGNGEGWAAAHYISALNVQLVPWDTLNDDYYLTTGAFDDPGYVEALNLLKGMNDKGYFMDGMPSTSQNIAREMFNAGQTAMIYDQCASFKSYYLDKMEEGSWDVFALPVVEGAKGDLDMMVAWVDQFAVSSTCKSPETVIDFLEYFYNEENQLQMQKDLGFVSTISAVATSPEDSFPQLIKAMDIINQCKGFIAVIDLEMDGSVASVYQSDIQELFTTKSPEQIMSEVQAEAARVKAEQ</sequence>
<evidence type="ECO:0000313" key="6">
    <source>
        <dbReference type="Proteomes" id="UP000294682"/>
    </source>
</evidence>
<feature type="chain" id="PRO_5040943905" evidence="4">
    <location>
        <begin position="20"/>
        <end position="448"/>
    </location>
</feature>
<evidence type="ECO:0000256" key="2">
    <source>
        <dbReference type="ARBA" id="ARBA00022448"/>
    </source>
</evidence>
<dbReference type="InterPro" id="IPR050490">
    <property type="entry name" value="Bact_solute-bd_prot1"/>
</dbReference>
<dbReference type="PANTHER" id="PTHR43649">
    <property type="entry name" value="ARABINOSE-BINDING PROTEIN-RELATED"/>
    <property type="match status" value="1"/>
</dbReference>
<dbReference type="AlphaFoldDB" id="A0A9X8UK94"/>
<dbReference type="CDD" id="cd13585">
    <property type="entry name" value="PBP2_TMBP_like"/>
    <property type="match status" value="1"/>
</dbReference>
<feature type="signal peptide" evidence="4">
    <location>
        <begin position="1"/>
        <end position="19"/>
    </location>
</feature>
<feature type="region of interest" description="Disordered" evidence="3">
    <location>
        <begin position="25"/>
        <end position="47"/>
    </location>
</feature>
<accession>A0A9X8UK94</accession>
<name>A0A9X8UK94_9FIRM</name>
<dbReference type="InterPro" id="IPR006059">
    <property type="entry name" value="SBP"/>
</dbReference>
<keyword evidence="4" id="KW-0732">Signal</keyword>
<dbReference type="Proteomes" id="UP000294682">
    <property type="component" value="Unassembled WGS sequence"/>
</dbReference>
<organism evidence="5 6">
    <name type="scientific">Harryflintia acetispora</name>
    <dbReference type="NCBI Taxonomy" id="1849041"/>
    <lineage>
        <taxon>Bacteria</taxon>
        <taxon>Bacillati</taxon>
        <taxon>Bacillota</taxon>
        <taxon>Clostridia</taxon>
        <taxon>Eubacteriales</taxon>
        <taxon>Oscillospiraceae</taxon>
        <taxon>Harryflintia</taxon>
    </lineage>
</organism>
<evidence type="ECO:0000256" key="1">
    <source>
        <dbReference type="ARBA" id="ARBA00008520"/>
    </source>
</evidence>
<evidence type="ECO:0000256" key="3">
    <source>
        <dbReference type="SAM" id="MobiDB-lite"/>
    </source>
</evidence>
<protein>
    <submittedName>
        <fullName evidence="5">Carbohydrate ABC transporter substrate-binding protein (CUT1 family)</fullName>
    </submittedName>
</protein>
<comment type="caution">
    <text evidence="5">The sequence shown here is derived from an EMBL/GenBank/DDBJ whole genome shotgun (WGS) entry which is preliminary data.</text>
</comment>
<gene>
    <name evidence="5" type="ORF">EDD78_103216</name>
</gene>
<comment type="similarity">
    <text evidence="1">Belongs to the bacterial solute-binding protein 1 family.</text>
</comment>
<keyword evidence="2" id="KW-0813">Transport</keyword>
<proteinExistence type="inferred from homology"/>
<evidence type="ECO:0000313" key="5">
    <source>
        <dbReference type="EMBL" id="TCL44178.1"/>
    </source>
</evidence>
<reference evidence="5 6" key="1">
    <citation type="submission" date="2019-03" db="EMBL/GenBank/DDBJ databases">
        <title>Genomic Encyclopedia of Type Strains, Phase IV (KMG-IV): sequencing the most valuable type-strain genomes for metagenomic binning, comparative biology and taxonomic classification.</title>
        <authorList>
            <person name="Goeker M."/>
        </authorList>
    </citation>
    <scope>NUCLEOTIDE SEQUENCE [LARGE SCALE GENOMIC DNA]</scope>
    <source>
        <strain evidence="5 6">DSM 100433</strain>
    </source>
</reference>
<dbReference type="PROSITE" id="PS51257">
    <property type="entry name" value="PROKAR_LIPOPROTEIN"/>
    <property type="match status" value="1"/>
</dbReference>
<dbReference type="Gene3D" id="3.40.190.10">
    <property type="entry name" value="Periplasmic binding protein-like II"/>
    <property type="match status" value="2"/>
</dbReference>
<dbReference type="PANTHER" id="PTHR43649:SF29">
    <property type="entry name" value="OSMOPROTECTIVE COMPOUNDS-BINDING PROTEIN GGTB"/>
    <property type="match status" value="1"/>
</dbReference>
<keyword evidence="6" id="KW-1185">Reference proteome</keyword>